<dbReference type="RefSeq" id="WP_058271409.1">
    <property type="nucleotide sequence ID" value="NZ_CYPS01000007.1"/>
</dbReference>
<sequence length="117" mass="12774">MDGRKYYLTLQIPIDTLYPALLALTLSSTICWFGRRMPNSGLVRLGVTLAAGSALFDYAENLGITAMIWSWPDVSVPLVYAASFATIAKSVITTLAVMLVFATAFVWARLPKSGLRI</sequence>
<gene>
    <name evidence="2" type="ORF">RUM4293_00122</name>
</gene>
<feature type="transmembrane region" description="Helical" evidence="1">
    <location>
        <begin position="16"/>
        <end position="34"/>
    </location>
</feature>
<proteinExistence type="predicted"/>
<feature type="transmembrane region" description="Helical" evidence="1">
    <location>
        <begin position="41"/>
        <end position="59"/>
    </location>
</feature>
<evidence type="ECO:0000313" key="2">
    <source>
        <dbReference type="EMBL" id="CUH41254.1"/>
    </source>
</evidence>
<organism evidence="2 3">
    <name type="scientific">Ruegeria atlantica</name>
    <dbReference type="NCBI Taxonomy" id="81569"/>
    <lineage>
        <taxon>Bacteria</taxon>
        <taxon>Pseudomonadati</taxon>
        <taxon>Pseudomonadota</taxon>
        <taxon>Alphaproteobacteria</taxon>
        <taxon>Rhodobacterales</taxon>
        <taxon>Roseobacteraceae</taxon>
        <taxon>Ruegeria</taxon>
    </lineage>
</organism>
<feature type="transmembrane region" description="Helical" evidence="1">
    <location>
        <begin position="79"/>
        <end position="108"/>
    </location>
</feature>
<keyword evidence="1" id="KW-1133">Transmembrane helix</keyword>
<reference evidence="3" key="1">
    <citation type="submission" date="2015-09" db="EMBL/GenBank/DDBJ databases">
        <authorList>
            <person name="Rodrigo-Torres L."/>
            <person name="Arahal D.R."/>
        </authorList>
    </citation>
    <scope>NUCLEOTIDE SEQUENCE [LARGE SCALE GENOMIC DNA]</scope>
    <source>
        <strain evidence="3">CECT 4293</strain>
    </source>
</reference>
<keyword evidence="1" id="KW-0472">Membrane</keyword>
<dbReference type="Proteomes" id="UP000050786">
    <property type="component" value="Unassembled WGS sequence"/>
</dbReference>
<protein>
    <submittedName>
        <fullName evidence="2">Uncharacterized protein</fullName>
    </submittedName>
</protein>
<name>A0A0P1E299_9RHOB</name>
<keyword evidence="3" id="KW-1185">Reference proteome</keyword>
<evidence type="ECO:0000313" key="3">
    <source>
        <dbReference type="Proteomes" id="UP000050786"/>
    </source>
</evidence>
<accession>A0A0P1E299</accession>
<evidence type="ECO:0000256" key="1">
    <source>
        <dbReference type="SAM" id="Phobius"/>
    </source>
</evidence>
<dbReference type="AlphaFoldDB" id="A0A0P1E299"/>
<keyword evidence="1" id="KW-0812">Transmembrane</keyword>
<dbReference type="EMBL" id="CYPS01000007">
    <property type="protein sequence ID" value="CUH41254.1"/>
    <property type="molecule type" value="Genomic_DNA"/>
</dbReference>